<dbReference type="EMBL" id="JACGXA010000001">
    <property type="protein sequence ID" value="MBA8804577.1"/>
    <property type="molecule type" value="Genomic_DNA"/>
</dbReference>
<keyword evidence="2" id="KW-1185">Reference proteome</keyword>
<evidence type="ECO:0000313" key="1">
    <source>
        <dbReference type="EMBL" id="MBA8804577.1"/>
    </source>
</evidence>
<comment type="caution">
    <text evidence="1">The sequence shown here is derived from an EMBL/GenBank/DDBJ whole genome shotgun (WGS) entry which is preliminary data.</text>
</comment>
<accession>A0A7W3J1M3</accession>
<dbReference type="RefSeq" id="WP_220481358.1">
    <property type="nucleotide sequence ID" value="NZ_JACGXA010000001.1"/>
</dbReference>
<evidence type="ECO:0000313" key="2">
    <source>
        <dbReference type="Proteomes" id="UP000580910"/>
    </source>
</evidence>
<evidence type="ECO:0008006" key="3">
    <source>
        <dbReference type="Google" id="ProtNLM"/>
    </source>
</evidence>
<reference evidence="1 2" key="1">
    <citation type="submission" date="2020-07" db="EMBL/GenBank/DDBJ databases">
        <title>Sequencing the genomes of 1000 actinobacteria strains.</title>
        <authorList>
            <person name="Klenk H.-P."/>
        </authorList>
    </citation>
    <scope>NUCLEOTIDE SEQUENCE [LARGE SCALE GENOMIC DNA]</scope>
    <source>
        <strain evidence="1 2">DSM 21349</strain>
    </source>
</reference>
<organism evidence="1 2">
    <name type="scientific">Nocardioides ginsengisegetis</name>
    <dbReference type="NCBI Taxonomy" id="661491"/>
    <lineage>
        <taxon>Bacteria</taxon>
        <taxon>Bacillati</taxon>
        <taxon>Actinomycetota</taxon>
        <taxon>Actinomycetes</taxon>
        <taxon>Propionibacteriales</taxon>
        <taxon>Nocardioidaceae</taxon>
        <taxon>Nocardioides</taxon>
    </lineage>
</organism>
<dbReference type="AlphaFoldDB" id="A0A7W3J1M3"/>
<dbReference type="Proteomes" id="UP000580910">
    <property type="component" value="Unassembled WGS sequence"/>
</dbReference>
<name>A0A7W3J1M3_9ACTN</name>
<protein>
    <recommendedName>
        <fullName evidence="3">DUF4406 domain-containing protein</fullName>
    </recommendedName>
</protein>
<gene>
    <name evidence="1" type="ORF">FB382_002868</name>
</gene>
<proteinExistence type="predicted"/>
<sequence>MTRGDPRMPPDEFTVITLCGSMRFREEFARLDAELTLAGHVVLTPTALDPSTELSSEDRERLGRVHLQKIAMADEVLVVNVGGYLGESTRRELEHARSRGLPVSFLEPHAEPG</sequence>